<keyword evidence="5" id="KW-1185">Reference proteome</keyword>
<dbReference type="PATRIC" id="fig|698738.3.peg.794"/>
<dbReference type="Gene3D" id="3.40.50.880">
    <property type="match status" value="1"/>
</dbReference>
<dbReference type="SUPFAM" id="SSF52317">
    <property type="entry name" value="Class I glutamine amidotransferase-like"/>
    <property type="match status" value="1"/>
</dbReference>
<dbReference type="InterPro" id="IPR052158">
    <property type="entry name" value="INH-QAR"/>
</dbReference>
<feature type="domain" description="HTH araC/xylS-type" evidence="3">
    <location>
        <begin position="208"/>
        <end position="310"/>
    </location>
</feature>
<dbReference type="EMBL" id="FO203512">
    <property type="protein sequence ID" value="CCK74943.1"/>
    <property type="molecule type" value="Genomic_DNA"/>
</dbReference>
<dbReference type="PROSITE" id="PS01124">
    <property type="entry name" value="HTH_ARAC_FAMILY_2"/>
    <property type="match status" value="1"/>
</dbReference>
<keyword evidence="2" id="KW-0804">Transcription</keyword>
<dbReference type="Gene3D" id="1.10.10.60">
    <property type="entry name" value="Homeodomain-like"/>
    <property type="match status" value="2"/>
</dbReference>
<dbReference type="InterPro" id="IPR018060">
    <property type="entry name" value="HTH_AraC"/>
</dbReference>
<dbReference type="PANTHER" id="PTHR43130">
    <property type="entry name" value="ARAC-FAMILY TRANSCRIPTIONAL REGULATOR"/>
    <property type="match status" value="1"/>
</dbReference>
<reference evidence="4 5" key="1">
    <citation type="journal article" date="2013" name="Nat. Commun.">
        <title>Genome sequence and functional genomic analysis of the oil-degrading bacterium Oleispira antarctica.</title>
        <authorList>
            <person name="Kube M."/>
            <person name="Chernikova T.N."/>
            <person name="Al-Ramahi Y."/>
            <person name="Beloqui A."/>
            <person name="Lopez-Cortez N."/>
            <person name="Guazzaroni M.E."/>
            <person name="Heipieper H.J."/>
            <person name="Klages S."/>
            <person name="Kotsyurbenko O.R."/>
            <person name="Langer I."/>
            <person name="Nechitaylo T.Y."/>
            <person name="Lunsdorf H."/>
            <person name="Fernandez M."/>
            <person name="Juarez S."/>
            <person name="Ciordia S."/>
            <person name="Singer A."/>
            <person name="Kagan O."/>
            <person name="Egorova O."/>
            <person name="Petit P.A."/>
            <person name="Stogios P."/>
            <person name="Kim Y."/>
            <person name="Tchigvintsev A."/>
            <person name="Flick R."/>
            <person name="Denaro R."/>
            <person name="Genovese M."/>
            <person name="Albar J.P."/>
            <person name="Reva O.N."/>
            <person name="Martinez-Gomariz M."/>
            <person name="Tran H."/>
            <person name="Ferrer M."/>
            <person name="Savchenko A."/>
            <person name="Yakunin A.F."/>
            <person name="Yakimov M.M."/>
            <person name="Golyshina O.V."/>
            <person name="Reinhardt R."/>
            <person name="Golyshin P.N."/>
        </authorList>
    </citation>
    <scope>NUCLEOTIDE SEQUENCE [LARGE SCALE GENOMIC DNA]</scope>
</reference>
<evidence type="ECO:0000259" key="3">
    <source>
        <dbReference type="PROSITE" id="PS01124"/>
    </source>
</evidence>
<keyword evidence="1" id="KW-0805">Transcription regulation</keyword>
<dbReference type="PANTHER" id="PTHR43130:SF3">
    <property type="entry name" value="HTH-TYPE TRANSCRIPTIONAL REGULATOR RV1931C"/>
    <property type="match status" value="1"/>
</dbReference>
<proteinExistence type="predicted"/>
<evidence type="ECO:0000313" key="5">
    <source>
        <dbReference type="Proteomes" id="UP000032749"/>
    </source>
</evidence>
<dbReference type="GO" id="GO:0043565">
    <property type="term" value="F:sequence-specific DNA binding"/>
    <property type="evidence" value="ECO:0007669"/>
    <property type="project" value="InterPro"/>
</dbReference>
<dbReference type="KEGG" id="oai:OLEAN_C07670"/>
<dbReference type="InterPro" id="IPR029062">
    <property type="entry name" value="Class_I_gatase-like"/>
</dbReference>
<gene>
    <name evidence="4" type="ORF">OLEAN_C07670</name>
</gene>
<evidence type="ECO:0000256" key="2">
    <source>
        <dbReference type="ARBA" id="ARBA00023163"/>
    </source>
</evidence>
<dbReference type="SUPFAM" id="SSF46689">
    <property type="entry name" value="Homeodomain-like"/>
    <property type="match status" value="2"/>
</dbReference>
<evidence type="ECO:0000256" key="1">
    <source>
        <dbReference type="ARBA" id="ARBA00023015"/>
    </source>
</evidence>
<dbReference type="OrthoDB" id="9803764at2"/>
<dbReference type="SMART" id="SM00342">
    <property type="entry name" value="HTH_ARAC"/>
    <property type="match status" value="1"/>
</dbReference>
<dbReference type="InterPro" id="IPR002818">
    <property type="entry name" value="DJ-1/PfpI"/>
</dbReference>
<dbReference type="HOGENOM" id="CLU_000445_59_0_6"/>
<dbReference type="InterPro" id="IPR009057">
    <property type="entry name" value="Homeodomain-like_sf"/>
</dbReference>
<dbReference type="CDD" id="cd03138">
    <property type="entry name" value="GATase1_AraC_2"/>
    <property type="match status" value="1"/>
</dbReference>
<dbReference type="Pfam" id="PF01965">
    <property type="entry name" value="DJ-1_PfpI"/>
    <property type="match status" value="1"/>
</dbReference>
<evidence type="ECO:0000313" key="4">
    <source>
        <dbReference type="EMBL" id="CCK74943.1"/>
    </source>
</evidence>
<dbReference type="Pfam" id="PF12833">
    <property type="entry name" value="HTH_18"/>
    <property type="match status" value="1"/>
</dbReference>
<name>R4YP61_OLEAN</name>
<protein>
    <submittedName>
        <fullName evidence="4">Transcriptional regulator, AraC family</fullName>
    </submittedName>
</protein>
<accession>R4YP61</accession>
<dbReference type="GO" id="GO:0003700">
    <property type="term" value="F:DNA-binding transcription factor activity"/>
    <property type="evidence" value="ECO:0007669"/>
    <property type="project" value="InterPro"/>
</dbReference>
<dbReference type="STRING" id="698738.OLEAN_C07670"/>
<dbReference type="AlphaFoldDB" id="R4YP61"/>
<dbReference type="Proteomes" id="UP000032749">
    <property type="component" value="Chromosome"/>
</dbReference>
<sequence>MKVQIINYPGAMQTATLGLYEMFLFANRFAEEHALTARFEVEITDVSELTNTKIESTKPDNTKGNNIVILPPNITDEYFLAPEAVLSQWIIKQHKQGAVICAVCAGTFILAETGLLNNRPATTHWGLATQLETLYTEVNVNSEKIIINDGDLITAGGLMSWMDLGLELVAQFLNPAIMRQLGKHLIIDTAPREQRYYQSFNPRFDHGDDAIHKIQTHMHAKYHTRLTVASLAEKSHLSERTFARHFIQATGFKANEYLQRLRIQKACELLESTKKTFEVIAYDVGYEDVSACRKSFVKIIGLTPKEFRRRFV</sequence>
<organism evidence="4 5">
    <name type="scientific">Oleispira antarctica RB-8</name>
    <dbReference type="NCBI Taxonomy" id="698738"/>
    <lineage>
        <taxon>Bacteria</taxon>
        <taxon>Pseudomonadati</taxon>
        <taxon>Pseudomonadota</taxon>
        <taxon>Gammaproteobacteria</taxon>
        <taxon>Oceanospirillales</taxon>
        <taxon>Oceanospirillaceae</taxon>
        <taxon>Oleispira</taxon>
    </lineage>
</organism>